<feature type="domain" description="CdaR GGDEF-like" evidence="4">
    <location>
        <begin position="175"/>
        <end position="283"/>
    </location>
</feature>
<gene>
    <name evidence="5" type="ORF">GCM10010305_61410</name>
</gene>
<sequence length="404" mass="44304">MHATAARRQVAELSRTLALRIDALAGAMAQHTYDHIEFYRSTVVGPDDLRASMRHNVAYIIDYLADPRSASVDLSAPAETGRRRALQDAPLAEVLRAYRLGFTYFWEQLLLEARKTGGTAPDALLDAASDIWELSDAYSIALTDSYRQTRAERMVETDRRRSALVAELIDGPSLSSETVWEVARILDFPFQGTFLVVTAEGVTPGEPPLPGLESRLRALDVSSAWRAQPGSETGVLSCPQRQKAAAALEAVRSAATGRVGVSPVYERLDQTGHALRYAQVAAESLPPGAVAVRQLDDTPLTELVMNNLETTQRAVHRILGGVLSLPEEDRTTLLATARAWLEAHGSATEAGRALYCHANTVRYRMHRLEEFLRGPLDDPRIVAELSMALDAVGTFPTLLDLRRP</sequence>
<dbReference type="Gene3D" id="1.10.10.2840">
    <property type="entry name" value="PucR C-terminal helix-turn-helix domain"/>
    <property type="match status" value="1"/>
</dbReference>
<dbReference type="InterPro" id="IPR042070">
    <property type="entry name" value="PucR_C-HTH_sf"/>
</dbReference>
<accession>A0A918T8M0</accession>
<evidence type="ECO:0000313" key="5">
    <source>
        <dbReference type="EMBL" id="GHB10278.1"/>
    </source>
</evidence>
<reference evidence="5" key="2">
    <citation type="submission" date="2020-09" db="EMBL/GenBank/DDBJ databases">
        <authorList>
            <person name="Sun Q."/>
            <person name="Ohkuma M."/>
        </authorList>
    </citation>
    <scope>NUCLEOTIDE SEQUENCE</scope>
    <source>
        <strain evidence="5">JCM 4518</strain>
    </source>
</reference>
<evidence type="ECO:0000259" key="3">
    <source>
        <dbReference type="Pfam" id="PF14361"/>
    </source>
</evidence>
<organism evidence="5 6">
    <name type="scientific">Streptomyces termitum</name>
    <dbReference type="NCBI Taxonomy" id="67368"/>
    <lineage>
        <taxon>Bacteria</taxon>
        <taxon>Bacillati</taxon>
        <taxon>Actinomycetota</taxon>
        <taxon>Actinomycetes</taxon>
        <taxon>Kitasatosporales</taxon>
        <taxon>Streptomycetaceae</taxon>
        <taxon>Streptomyces</taxon>
    </lineage>
</organism>
<dbReference type="InterPro" id="IPR041522">
    <property type="entry name" value="CdaR_GGDEF"/>
</dbReference>
<comment type="similarity">
    <text evidence="1">Belongs to the CdaR family.</text>
</comment>
<evidence type="ECO:0000313" key="6">
    <source>
        <dbReference type="Proteomes" id="UP000644020"/>
    </source>
</evidence>
<dbReference type="Pfam" id="PF13556">
    <property type="entry name" value="HTH_30"/>
    <property type="match status" value="1"/>
</dbReference>
<comment type="caution">
    <text evidence="5">The sequence shown here is derived from an EMBL/GenBank/DDBJ whole genome shotgun (WGS) entry which is preliminary data.</text>
</comment>
<dbReference type="InterPro" id="IPR051448">
    <property type="entry name" value="CdaR-like_regulators"/>
</dbReference>
<protein>
    <recommendedName>
        <fullName evidence="7">PucR family transcriptional regulator</fullName>
    </recommendedName>
</protein>
<evidence type="ECO:0008006" key="7">
    <source>
        <dbReference type="Google" id="ProtNLM"/>
    </source>
</evidence>
<dbReference type="PANTHER" id="PTHR33744">
    <property type="entry name" value="CARBOHYDRATE DIACID REGULATOR"/>
    <property type="match status" value="1"/>
</dbReference>
<dbReference type="Pfam" id="PF17853">
    <property type="entry name" value="GGDEF_2"/>
    <property type="match status" value="1"/>
</dbReference>
<dbReference type="Proteomes" id="UP000644020">
    <property type="component" value="Unassembled WGS sequence"/>
</dbReference>
<dbReference type="PANTHER" id="PTHR33744:SF1">
    <property type="entry name" value="DNA-BINDING TRANSCRIPTIONAL ACTIVATOR ADER"/>
    <property type="match status" value="1"/>
</dbReference>
<dbReference type="Pfam" id="PF14361">
    <property type="entry name" value="RsbRD_N"/>
    <property type="match status" value="1"/>
</dbReference>
<proteinExistence type="inferred from homology"/>
<reference evidence="5" key="1">
    <citation type="journal article" date="2014" name="Int. J. Syst. Evol. Microbiol.">
        <title>Complete genome sequence of Corynebacterium casei LMG S-19264T (=DSM 44701T), isolated from a smear-ripened cheese.</title>
        <authorList>
            <consortium name="US DOE Joint Genome Institute (JGI-PGF)"/>
            <person name="Walter F."/>
            <person name="Albersmeier A."/>
            <person name="Kalinowski J."/>
            <person name="Ruckert C."/>
        </authorList>
    </citation>
    <scope>NUCLEOTIDE SEQUENCE</scope>
    <source>
        <strain evidence="5">JCM 4518</strain>
    </source>
</reference>
<feature type="domain" description="PucR C-terminal helix-turn-helix" evidence="2">
    <location>
        <begin position="333"/>
        <end position="391"/>
    </location>
</feature>
<dbReference type="InterPro" id="IPR025736">
    <property type="entry name" value="PucR_C-HTH_dom"/>
</dbReference>
<dbReference type="InterPro" id="IPR025751">
    <property type="entry name" value="RsbRD_N_dom"/>
</dbReference>
<dbReference type="EMBL" id="BMUL01000027">
    <property type="protein sequence ID" value="GHB10278.1"/>
    <property type="molecule type" value="Genomic_DNA"/>
</dbReference>
<keyword evidence="6" id="KW-1185">Reference proteome</keyword>
<evidence type="ECO:0000259" key="2">
    <source>
        <dbReference type="Pfam" id="PF13556"/>
    </source>
</evidence>
<name>A0A918T8M0_9ACTN</name>
<feature type="domain" description="RsbT co-antagonist protein RsbRD N-terminal" evidence="3">
    <location>
        <begin position="22"/>
        <end position="161"/>
    </location>
</feature>
<dbReference type="AlphaFoldDB" id="A0A918T8M0"/>
<evidence type="ECO:0000259" key="4">
    <source>
        <dbReference type="Pfam" id="PF17853"/>
    </source>
</evidence>
<evidence type="ECO:0000256" key="1">
    <source>
        <dbReference type="ARBA" id="ARBA00006754"/>
    </source>
</evidence>
<dbReference type="RefSeq" id="WP_189983416.1">
    <property type="nucleotide sequence ID" value="NZ_BMUL01000027.1"/>
</dbReference>